<evidence type="ECO:0000256" key="2">
    <source>
        <dbReference type="ARBA" id="ARBA00022729"/>
    </source>
</evidence>
<evidence type="ECO:0000256" key="1">
    <source>
        <dbReference type="ARBA" id="ARBA00022670"/>
    </source>
</evidence>
<sequence>MNLTKLRSLYGGVPSVSLLVFLAGGCSSEAPETIENAPSALTNPVEEDIIVQLRNVPGIVEVREMAVTEPGRRYLALRFEQPVDHHHPDGPKFTERFTMIYRSRELPMVLESTGYSVSSTRIWEVEPARMLQANQISLEFRFFGESVPATVDYTKINAFQAAADEHRLIQALRPLFTNKWLSTGSSRGGMTAMAHRYYYPDDVEATVAYVAPHNYHTSDPRYVSFLEHVGDDPACRQKLKDFQTELLRRRAEIEPLMVQEASAYGDGYEKTLGIHRAMDATVTEASFFFWQYGETTCAEIPSTAATTQQLFGFLQKIYFGNIAGGGFGDATNTFFAPGYYHAATEQGYSGFQYSHLRPYLTPGFKDEPAMYPPFDVEKRFNPEVNIRIGTWSAASAQRVLLVYGENDPWSAGAFVVSPANDSYRYFVPKGNHSANIARLPAPERAKATATLARWMGVQIPVTVEALRSPTLEESPTPRLRW</sequence>
<dbReference type="InterPro" id="IPR029058">
    <property type="entry name" value="AB_hydrolase_fold"/>
</dbReference>
<dbReference type="Proteomes" id="UP001379533">
    <property type="component" value="Chromosome"/>
</dbReference>
<dbReference type="PANTHER" id="PTHR11010">
    <property type="entry name" value="PROTEASE S28 PRO-X CARBOXYPEPTIDASE-RELATED"/>
    <property type="match status" value="1"/>
</dbReference>
<dbReference type="RefSeq" id="WP_394843193.1">
    <property type="nucleotide sequence ID" value="NZ_CP089982.1"/>
</dbReference>
<dbReference type="PROSITE" id="PS51257">
    <property type="entry name" value="PROKAR_LIPOPROTEIN"/>
    <property type="match status" value="1"/>
</dbReference>
<dbReference type="Gene3D" id="3.40.50.1820">
    <property type="entry name" value="alpha/beta hydrolase"/>
    <property type="match status" value="1"/>
</dbReference>
<evidence type="ECO:0000256" key="3">
    <source>
        <dbReference type="ARBA" id="ARBA00022801"/>
    </source>
</evidence>
<evidence type="ECO:0000313" key="5">
    <source>
        <dbReference type="Proteomes" id="UP001379533"/>
    </source>
</evidence>
<protein>
    <submittedName>
        <fullName evidence="4">Uncharacterized protein</fullName>
    </submittedName>
</protein>
<keyword evidence="5" id="KW-1185">Reference proteome</keyword>
<name>A0ABZ2K6Z9_9BACT</name>
<organism evidence="4 5">
    <name type="scientific">Pendulispora brunnea</name>
    <dbReference type="NCBI Taxonomy" id="2905690"/>
    <lineage>
        <taxon>Bacteria</taxon>
        <taxon>Pseudomonadati</taxon>
        <taxon>Myxococcota</taxon>
        <taxon>Myxococcia</taxon>
        <taxon>Myxococcales</taxon>
        <taxon>Sorangiineae</taxon>
        <taxon>Pendulisporaceae</taxon>
        <taxon>Pendulispora</taxon>
    </lineage>
</organism>
<dbReference type="Pfam" id="PF05576">
    <property type="entry name" value="Peptidase_S37"/>
    <property type="match status" value="1"/>
</dbReference>
<evidence type="ECO:0000313" key="4">
    <source>
        <dbReference type="EMBL" id="WXA92589.1"/>
    </source>
</evidence>
<accession>A0ABZ2K6Z9</accession>
<proteinExistence type="predicted"/>
<dbReference type="PANTHER" id="PTHR11010:SF38">
    <property type="entry name" value="LYSOSOMAL PRO-X CARBOXYPEPTIDASE"/>
    <property type="match status" value="1"/>
</dbReference>
<dbReference type="EMBL" id="CP089982">
    <property type="protein sequence ID" value="WXA92589.1"/>
    <property type="molecule type" value="Genomic_DNA"/>
</dbReference>
<gene>
    <name evidence="4" type="ORF">LZC95_39855</name>
</gene>
<keyword evidence="1" id="KW-0645">Protease</keyword>
<keyword evidence="3" id="KW-0378">Hydrolase</keyword>
<keyword evidence="2" id="KW-0732">Signal</keyword>
<dbReference type="SUPFAM" id="SSF53474">
    <property type="entry name" value="alpha/beta-Hydrolases"/>
    <property type="match status" value="1"/>
</dbReference>
<reference evidence="4 5" key="1">
    <citation type="submission" date="2021-12" db="EMBL/GenBank/DDBJ databases">
        <title>Discovery of the Pendulisporaceae a myxobacterial family with distinct sporulation behavior and unique specialized metabolism.</title>
        <authorList>
            <person name="Garcia R."/>
            <person name="Popoff A."/>
            <person name="Bader C.D."/>
            <person name="Loehr J."/>
            <person name="Walesch S."/>
            <person name="Walt C."/>
            <person name="Boldt J."/>
            <person name="Bunk B."/>
            <person name="Haeckl F.J.F.P.J."/>
            <person name="Gunesch A.P."/>
            <person name="Birkelbach J."/>
            <person name="Nuebel U."/>
            <person name="Pietschmann T."/>
            <person name="Bach T."/>
            <person name="Mueller R."/>
        </authorList>
    </citation>
    <scope>NUCLEOTIDE SEQUENCE [LARGE SCALE GENOMIC DNA]</scope>
    <source>
        <strain evidence="4 5">MSr12523</strain>
    </source>
</reference>
<dbReference type="InterPro" id="IPR008761">
    <property type="entry name" value="Peptidase_S37"/>
</dbReference>